<sequence>MNKIEEIDDSQPLWRFLSTHIDVAKAFDAGLPAKSRSSQDPVWLTGDCLYFVIERMIAKHNEFLDELAGFGVLQPQGMPLEPLELTMRNVALADVRREEDLHLSVKDEGTPLEQQSVQLKAQLHDSLAKLDLTGSFAKLVQRNFQADTRSFNFEAIRQEVQDTFLCRLVHIANPESTEHLRRICRFRQAAEGRGAGDAVLTADRLLQDLKQAFDGSSSPSSQSEEHLSAADSHSMYHSLDYEQLAGVLRAIDVVVSFAMTNYAFEDLKAKTVIELLGEMYPGTPAEERLDQICCKAVIADEEDMSSRRRRDERLLVEDDQRLYLLKRQISELPSLLQFVKEQLTSQNYIYAHLPLVLKERLSDEFAEAVSDEGLRERFEEPTDELAAELPTLANDLEKTLLSWPNIDEELAKDPQQGESV</sequence>
<gene>
    <name evidence="1" type="ORF">CPOL0286_LOCUS1452</name>
</gene>
<dbReference type="EMBL" id="HBKO01002889">
    <property type="protein sequence ID" value="CAE2196098.1"/>
    <property type="molecule type" value="Transcribed_RNA"/>
</dbReference>
<dbReference type="AlphaFoldDB" id="A0A7S4HDU3"/>
<name>A0A7S4HDU3_9EUKA</name>
<organism evidence="1">
    <name type="scientific">Prymnesium polylepis</name>
    <dbReference type="NCBI Taxonomy" id="72548"/>
    <lineage>
        <taxon>Eukaryota</taxon>
        <taxon>Haptista</taxon>
        <taxon>Haptophyta</taxon>
        <taxon>Prymnesiophyceae</taxon>
        <taxon>Prymnesiales</taxon>
        <taxon>Prymnesiaceae</taxon>
        <taxon>Prymnesium</taxon>
    </lineage>
</organism>
<evidence type="ECO:0000313" key="1">
    <source>
        <dbReference type="EMBL" id="CAE2196098.1"/>
    </source>
</evidence>
<proteinExistence type="predicted"/>
<accession>A0A7S4HDU3</accession>
<reference evidence="1" key="1">
    <citation type="submission" date="2021-01" db="EMBL/GenBank/DDBJ databases">
        <authorList>
            <person name="Corre E."/>
            <person name="Pelletier E."/>
            <person name="Niang G."/>
            <person name="Scheremetjew M."/>
            <person name="Finn R."/>
            <person name="Kale V."/>
            <person name="Holt S."/>
            <person name="Cochrane G."/>
            <person name="Meng A."/>
            <person name="Brown T."/>
            <person name="Cohen L."/>
        </authorList>
    </citation>
    <scope>NUCLEOTIDE SEQUENCE</scope>
    <source>
        <strain evidence="1">UIO037</strain>
    </source>
</reference>
<protein>
    <submittedName>
        <fullName evidence="1">Uncharacterized protein</fullName>
    </submittedName>
</protein>